<evidence type="ECO:0000313" key="3">
    <source>
        <dbReference type="Proteomes" id="UP000006502"/>
    </source>
</evidence>
<dbReference type="Proteomes" id="UP000006502">
    <property type="component" value="Chromosome"/>
</dbReference>
<evidence type="ECO:0000313" key="2">
    <source>
        <dbReference type="EMBL" id="AFO51920.1"/>
    </source>
</evidence>
<proteinExistence type="predicted"/>
<accession>I7B9G8</accession>
<dbReference type="AlphaFoldDB" id="I7B9G8"/>
<sequence length="205" mass="22648">MGALFNVSSILTLGASVAGGGYYLFEKSKLPSLPIVQLQDQNSPDSTADSAGEQLPDLGDDIKDYVGFDGDEEPLQGEEDETAEAPVPNFSGTIVFWREDKESFKASLLDNDEYSVAWTKSAEVKSPFITVSTYPGKYSKEIYRQKLDEFVEKYLSGAKTVRDLQARFADSKAVTAIKEIIEDSRWKGLSESLRNASDLLYEDGE</sequence>
<keyword evidence="3" id="KW-1185">Reference proteome</keyword>
<feature type="compositionally biased region" description="Acidic residues" evidence="1">
    <location>
        <begin position="69"/>
        <end position="83"/>
    </location>
</feature>
<protein>
    <submittedName>
        <fullName evidence="2">Uncharacterized protein</fullName>
    </submittedName>
</protein>
<feature type="compositionally biased region" description="Polar residues" evidence="1">
    <location>
        <begin position="38"/>
        <end position="49"/>
    </location>
</feature>
<reference evidence="2 3" key="1">
    <citation type="journal article" date="2012" name="J. Bacteriol.">
        <title>Genome Sequence of "Candidatus Mycoplasma haemolamae" Strain Purdue, a Red Blood Cell Pathogen of Alpacas (Vicugna pacos) and Llamas (Lama glama).</title>
        <authorList>
            <person name="Guimaraes A.M."/>
            <person name="Toth B."/>
            <person name="Santos A.P."/>
            <person name="do Nascimento N.C."/>
            <person name="Kritchevsky J.E."/>
            <person name="Messick J.B."/>
        </authorList>
    </citation>
    <scope>NUCLEOTIDE SEQUENCE [LARGE SCALE GENOMIC DNA]</scope>
    <source>
        <strain evidence="2 3">Purdue</strain>
    </source>
</reference>
<name>I7B9G8_MYCHA</name>
<dbReference type="HOGENOM" id="CLU_1336275_0_0_14"/>
<organism evidence="2 3">
    <name type="scientific">Mycoplasma haematolamae (strain Purdue)</name>
    <dbReference type="NCBI Taxonomy" id="1212765"/>
    <lineage>
        <taxon>Bacteria</taxon>
        <taxon>Bacillati</taxon>
        <taxon>Mycoplasmatota</taxon>
        <taxon>Mollicutes</taxon>
        <taxon>Mycoplasmataceae</taxon>
        <taxon>Mycoplasma</taxon>
    </lineage>
</organism>
<dbReference type="EMBL" id="CP003731">
    <property type="protein sequence ID" value="AFO51920.1"/>
    <property type="molecule type" value="Genomic_DNA"/>
</dbReference>
<feature type="region of interest" description="Disordered" evidence="1">
    <location>
        <begin position="37"/>
        <end position="84"/>
    </location>
</feature>
<dbReference type="STRING" id="1212765.MHLP_01700"/>
<dbReference type="KEGG" id="mhl:MHLP_01700"/>
<evidence type="ECO:0000256" key="1">
    <source>
        <dbReference type="SAM" id="MobiDB-lite"/>
    </source>
</evidence>
<gene>
    <name evidence="2" type="ordered locus">MHLP_01700</name>
</gene>
<reference evidence="3" key="2">
    <citation type="submission" date="2012-07" db="EMBL/GenBank/DDBJ databases">
        <title>Complete genome sequence of 'Candidatus Mycoplasma haemolamae'.</title>
        <authorList>
            <person name="Guimaraes A.M.S."/>
            <person name="Toth B."/>
            <person name="Santos A.P."/>
            <person name="Nascimento N.C."/>
            <person name="Sojka J.E."/>
            <person name="Messick J.B."/>
        </authorList>
    </citation>
    <scope>NUCLEOTIDE SEQUENCE [LARGE SCALE GENOMIC DNA]</scope>
    <source>
        <strain evidence="3">Purdue</strain>
    </source>
</reference>
<dbReference type="PATRIC" id="fig|1212765.3.peg.377"/>